<evidence type="ECO:0000256" key="1">
    <source>
        <dbReference type="SAM" id="MobiDB-lite"/>
    </source>
</evidence>
<dbReference type="EMBL" id="JAGKQM010000015">
    <property type="protein sequence ID" value="KAH0879248.1"/>
    <property type="molecule type" value="Genomic_DNA"/>
</dbReference>
<evidence type="ECO:0000313" key="2">
    <source>
        <dbReference type="EMBL" id="KAH0879248.1"/>
    </source>
</evidence>
<name>A0ABQ7ZGN8_BRANA</name>
<comment type="caution">
    <text evidence="2">The sequence shown here is derived from an EMBL/GenBank/DDBJ whole genome shotgun (WGS) entry which is preliminary data.</text>
</comment>
<sequence>MTLTSAATASSDLTIHCLRGIHHLKLVPFTSPHFFFLFHLRTTSVAPSSYLQPTIVQLKEPSDLTLLMRMGSGLETGRPIWMNCRHNRNLEDLGPTALPDEIPAENRNRQRWGGGE</sequence>
<keyword evidence="3" id="KW-1185">Reference proteome</keyword>
<proteinExistence type="predicted"/>
<gene>
    <name evidence="2" type="ORF">HID58_066642</name>
</gene>
<protein>
    <submittedName>
        <fullName evidence="2">Uncharacterized protein</fullName>
    </submittedName>
</protein>
<reference evidence="2 3" key="1">
    <citation type="submission" date="2021-05" db="EMBL/GenBank/DDBJ databases">
        <title>Genome Assembly of Synthetic Allotetraploid Brassica napus Reveals Homoeologous Exchanges between Subgenomes.</title>
        <authorList>
            <person name="Davis J.T."/>
        </authorList>
    </citation>
    <scope>NUCLEOTIDE SEQUENCE [LARGE SCALE GENOMIC DNA]</scope>
    <source>
        <strain evidence="3">cv. Da-Ae</strain>
        <tissue evidence="2">Seedling</tissue>
    </source>
</reference>
<feature type="region of interest" description="Disordered" evidence="1">
    <location>
        <begin position="92"/>
        <end position="116"/>
    </location>
</feature>
<organism evidence="2 3">
    <name type="scientific">Brassica napus</name>
    <name type="common">Rape</name>
    <dbReference type="NCBI Taxonomy" id="3708"/>
    <lineage>
        <taxon>Eukaryota</taxon>
        <taxon>Viridiplantae</taxon>
        <taxon>Streptophyta</taxon>
        <taxon>Embryophyta</taxon>
        <taxon>Tracheophyta</taxon>
        <taxon>Spermatophyta</taxon>
        <taxon>Magnoliopsida</taxon>
        <taxon>eudicotyledons</taxon>
        <taxon>Gunneridae</taxon>
        <taxon>Pentapetalae</taxon>
        <taxon>rosids</taxon>
        <taxon>malvids</taxon>
        <taxon>Brassicales</taxon>
        <taxon>Brassicaceae</taxon>
        <taxon>Brassiceae</taxon>
        <taxon>Brassica</taxon>
    </lineage>
</organism>
<evidence type="ECO:0000313" key="3">
    <source>
        <dbReference type="Proteomes" id="UP000824890"/>
    </source>
</evidence>
<accession>A0ABQ7ZGN8</accession>
<dbReference type="Proteomes" id="UP000824890">
    <property type="component" value="Unassembled WGS sequence"/>
</dbReference>